<evidence type="ECO:0000259" key="12">
    <source>
        <dbReference type="PROSITE" id="PS50280"/>
    </source>
</evidence>
<evidence type="ECO:0000256" key="5">
    <source>
        <dbReference type="ARBA" id="ARBA00022679"/>
    </source>
</evidence>
<dbReference type="Pfam" id="PF07496">
    <property type="entry name" value="zf-CW"/>
    <property type="match status" value="1"/>
</dbReference>
<evidence type="ECO:0008006" key="18">
    <source>
        <dbReference type="Google" id="ProtNLM"/>
    </source>
</evidence>
<evidence type="ECO:0000256" key="8">
    <source>
        <dbReference type="ARBA" id="ARBA00022771"/>
    </source>
</evidence>
<dbReference type="InterPro" id="IPR006560">
    <property type="entry name" value="AWS_dom"/>
</dbReference>
<dbReference type="InterPro" id="IPR003616">
    <property type="entry name" value="Post-SET_dom"/>
</dbReference>
<dbReference type="InterPro" id="IPR050777">
    <property type="entry name" value="SET2_Histone-Lys_MeTrsfase"/>
</dbReference>
<dbReference type="SUPFAM" id="SSF82199">
    <property type="entry name" value="SET domain"/>
    <property type="match status" value="1"/>
</dbReference>
<feature type="region of interest" description="Disordered" evidence="11">
    <location>
        <begin position="2012"/>
        <end position="2032"/>
    </location>
</feature>
<keyword evidence="8" id="KW-0863">Zinc-finger</keyword>
<feature type="compositionally biased region" description="Polar residues" evidence="11">
    <location>
        <begin position="1845"/>
        <end position="1855"/>
    </location>
</feature>
<dbReference type="InterPro" id="IPR044437">
    <property type="entry name" value="SETD2/Set2_SET"/>
</dbReference>
<dbReference type="EMBL" id="CM017327">
    <property type="protein sequence ID" value="KAE8100535.1"/>
    <property type="molecule type" value="Genomic_DNA"/>
</dbReference>
<feature type="region of interest" description="Disordered" evidence="11">
    <location>
        <begin position="1468"/>
        <end position="1511"/>
    </location>
</feature>
<dbReference type="PANTHER" id="PTHR22884">
    <property type="entry name" value="SET DOMAIN PROTEINS"/>
    <property type="match status" value="1"/>
</dbReference>
<dbReference type="GO" id="GO:0046975">
    <property type="term" value="F:histone H3K36 methyltransferase activity"/>
    <property type="evidence" value="ECO:0007669"/>
    <property type="project" value="InterPro"/>
</dbReference>
<feature type="region of interest" description="Disordered" evidence="11">
    <location>
        <begin position="1759"/>
        <end position="1805"/>
    </location>
</feature>
<feature type="compositionally biased region" description="Basic residues" evidence="11">
    <location>
        <begin position="481"/>
        <end position="503"/>
    </location>
</feature>
<name>A0A5N6RP49_9ROSI</name>
<feature type="domain" description="Post-SET" evidence="13">
    <location>
        <begin position="1295"/>
        <end position="1311"/>
    </location>
</feature>
<evidence type="ECO:0000256" key="7">
    <source>
        <dbReference type="ARBA" id="ARBA00022723"/>
    </source>
</evidence>
<keyword evidence="17" id="KW-1185">Reference proteome</keyword>
<keyword evidence="9" id="KW-0862">Zinc</keyword>
<feature type="region of interest" description="Disordered" evidence="11">
    <location>
        <begin position="563"/>
        <end position="593"/>
    </location>
</feature>
<feature type="region of interest" description="Disordered" evidence="11">
    <location>
        <begin position="476"/>
        <end position="507"/>
    </location>
</feature>
<dbReference type="SMART" id="SM00317">
    <property type="entry name" value="SET"/>
    <property type="match status" value="1"/>
</dbReference>
<dbReference type="Gene3D" id="2.170.270.10">
    <property type="entry name" value="SET domain"/>
    <property type="match status" value="1"/>
</dbReference>
<feature type="compositionally biased region" description="Basic residues" evidence="11">
    <location>
        <begin position="774"/>
        <end position="790"/>
    </location>
</feature>
<dbReference type="SMART" id="SM00508">
    <property type="entry name" value="PostSET"/>
    <property type="match status" value="1"/>
</dbReference>
<dbReference type="PROSITE" id="PS51215">
    <property type="entry name" value="AWS"/>
    <property type="match status" value="1"/>
</dbReference>
<feature type="compositionally biased region" description="Low complexity" evidence="11">
    <location>
        <begin position="1488"/>
        <end position="1502"/>
    </location>
</feature>
<dbReference type="GO" id="GO:0008270">
    <property type="term" value="F:zinc ion binding"/>
    <property type="evidence" value="ECO:0007669"/>
    <property type="project" value="UniProtKB-KW"/>
</dbReference>
<dbReference type="Pfam" id="PF00856">
    <property type="entry name" value="SET"/>
    <property type="match status" value="1"/>
</dbReference>
<gene>
    <name evidence="16" type="ORF">FH972_018425</name>
</gene>
<dbReference type="InterPro" id="IPR001214">
    <property type="entry name" value="SET_dom"/>
</dbReference>
<evidence type="ECO:0000259" key="14">
    <source>
        <dbReference type="PROSITE" id="PS51050"/>
    </source>
</evidence>
<dbReference type="GO" id="GO:0005694">
    <property type="term" value="C:chromosome"/>
    <property type="evidence" value="ECO:0007669"/>
    <property type="project" value="UniProtKB-SubCell"/>
</dbReference>
<dbReference type="GO" id="GO:0005634">
    <property type="term" value="C:nucleus"/>
    <property type="evidence" value="ECO:0007669"/>
    <property type="project" value="UniProtKB-SubCell"/>
</dbReference>
<proteinExistence type="predicted"/>
<evidence type="ECO:0000313" key="17">
    <source>
        <dbReference type="Proteomes" id="UP000327013"/>
    </source>
</evidence>
<dbReference type="CDD" id="cd19172">
    <property type="entry name" value="SET_SETD2"/>
    <property type="match status" value="1"/>
</dbReference>
<evidence type="ECO:0000313" key="16">
    <source>
        <dbReference type="EMBL" id="KAE8100535.1"/>
    </source>
</evidence>
<dbReference type="Gene3D" id="3.30.40.100">
    <property type="match status" value="1"/>
</dbReference>
<feature type="region of interest" description="Disordered" evidence="11">
    <location>
        <begin position="771"/>
        <end position="824"/>
    </location>
</feature>
<keyword evidence="3" id="KW-0158">Chromosome</keyword>
<protein>
    <recommendedName>
        <fullName evidence="18">Histone-lysine N-methyltransferase</fullName>
    </recommendedName>
</protein>
<keyword evidence="4" id="KW-0489">Methyltransferase</keyword>
<dbReference type="FunFam" id="2.170.270.10:FF:000035">
    <property type="entry name" value="Histone-lysine N-methyltransferase"/>
    <property type="match status" value="1"/>
</dbReference>
<keyword evidence="7" id="KW-0479">Metal-binding</keyword>
<evidence type="ECO:0000256" key="3">
    <source>
        <dbReference type="ARBA" id="ARBA00022454"/>
    </source>
</evidence>
<dbReference type="PROSITE" id="PS50280">
    <property type="entry name" value="SET"/>
    <property type="match status" value="1"/>
</dbReference>
<dbReference type="PROSITE" id="PS51050">
    <property type="entry name" value="ZF_CW"/>
    <property type="match status" value="1"/>
</dbReference>
<comment type="subcellular location">
    <subcellularLocation>
        <location evidence="2">Chromosome</location>
    </subcellularLocation>
    <subcellularLocation>
        <location evidence="1">Nucleus</location>
    </subcellularLocation>
</comment>
<keyword evidence="6" id="KW-0949">S-adenosyl-L-methionine</keyword>
<feature type="domain" description="SET" evidence="12">
    <location>
        <begin position="1170"/>
        <end position="1287"/>
    </location>
</feature>
<evidence type="ECO:0000256" key="6">
    <source>
        <dbReference type="ARBA" id="ARBA00022691"/>
    </source>
</evidence>
<feature type="region of interest" description="Disordered" evidence="11">
    <location>
        <begin position="1834"/>
        <end position="1877"/>
    </location>
</feature>
<feature type="region of interest" description="Disordered" evidence="11">
    <location>
        <begin position="1942"/>
        <end position="1971"/>
    </location>
</feature>
<dbReference type="PROSITE" id="PS50868">
    <property type="entry name" value="POST_SET"/>
    <property type="match status" value="1"/>
</dbReference>
<sequence>MGSCENLTITEKPLCGSVIEQTLNLELPMPSVSEQRSCSEAAYRMFESNVDPTNALDGCPDLSQVDDSGCVSFGEVAEATEVYTVNKDCLVGESQNLDDLTQEKVPGSERRISGDCLNEIQSQGDICNLETGALCLEKRGFQGKDDCETPLESIPLIGSPGNCVQLDELDDKTVSGSSPEGAMEVMGERSGVLAGLETYACNPISPSQGCEDPLELIQMTGLPSNYAQQNEQGDTNRIGGLSFEDMDVKIDDSAGTEAEVCNQISPLQDGEMPIKFLHTGDLVSNSDRHRDQKYKKTVSGLSAERVTGILQTKSNTGACIQVLPSQGSQRALENLHMAESLSISFQQNEQMNDKSVDGSCAESVTKVVEEKSDLTTVISVDSGNNMLPIEENSCILKESAANIAHHCNFEKSVFPQSCQPFSPVDCATLKDMPDQDIIASVHSSSVVGCSGHIDNEGKDNAGFGCVFESKCPEIASSSTRRNGRKSKSSRKTNKNKAAKKCKRTTNVPHPYGSIGIVVKAARMRRSCSSKRARSSIWGLLGNITQFFKETNGLDGLNQLQNQGLRKARGGRQSGKQNKKCASGSSRGSSENNFASTSRIRLKVKVGKVPGQSCLNNMVSEIDVTASVNATIGDNGTDYSGTSGTSVELPKLANGVGDKLREDGTIVQLECFSKHPEKPKTFPDAFVMDRQLANKDSHNTNNIDKVAGDADNYLGVPSNVAVEALGGTNENGCTDPGTSPDSEVINLILDAQVTARHQADFHDTLLTSSKDIAAKGHRTSGKRGKKNRVPRSRNCNLEDGSSGPVSINKAKTSKKHGSRKDMDNGLCSGEILTSPTSENASSNLSSNKNVPMGPLVFSRESERGVFIEALKEESGTEAQTCCNLDVDVELSESHNSKNLHPSTKGMGCKLPKSGRVSKGRSKASESASGRGNARRQREKQQKSVNKCKVKEKGVCNKITHKVDSHPETGSQKVDAIGKTNTVDSIAVTNQSNLSMVPGGIEEQCLSLRKAWVLCDDCCKWRRIPALLADSIEKTNCTWTCKDNVDEAFADCSIPQEKSNAEINAELDISDASGEEDAYDGRLNYKGLECRRSAGYQESAFKCISTNEFMHRWRRSQTIDEIMVCHCQQPSKGQLGCGDECLNRMLNIECVQGTCPCGDLCSNQQFQKQKYARLEWFRSGKKGYGLKLLEDIPKGQFLIEYVGEVLDMHAYEARQKDYALKGHRHFYFMTLNGSEVIDACAKGNLGRFINHSCDPNCRTEKWMVNGEICIGLFALRNIRKGEEVTFDYNYVRVFGAAAKKCYCGAPQCRGFIGGDPHNSEVIVQGDSDDEFPEPVMLLENGKSGNSLDNMRPSAEIQTAKSVLKDRHGMDKATTAVGQLESTIEKEDSLNRFAASQLQSSLELEDSKGRIPSFVQPVEISHPTEDVTIKPLPAVQQENSIEEETMNKTSSYVSRSEIFSPTMTLSKSLSDVDANMKSKSDIVEDKRVSSKSHTSMKVSRSSSSVKKGKVSGHPLNTNKVQVIANKSQVLSIKPKKLLESSSNGRSEAVEEKLNELLDPDGGISKRKDAPKGYLKLLLLTAASGDSGNGEAIQSNRDLSMILDALLKTKSRTVLIDIINKNGLRMLHNIMKQYRRDFNKIPILRKLLKVLEYLAVREILTPEHINGGPPCPGMESFRESILSLTEHDDKQVHQIARNFRDRWIPRPVRKLGYLDRDDGRMENRRGSNCNRFSASQNFRRDQDARPTEAIDCVKQTVVSTTSYDTGLQEGSSAPCASGCQTKETKTRKRKSRWDQPAETNPNLRSPQHKELKIESTLLEQFESRPLQGGVEVALDHADNVSRKNRSRPDSVNNQCQQDEASGADNERQNISEDVPPGFSSTDLPLQNVHHRHAFDTVIGQPQEKFISRLPVSYGIPLSILQQFGTPQAESWESWVIAPGMPFHPFPPLPPFPRANKDPPPSHPAEGQRDSHYSAPCYADETTPCLDIPNSQQTFKRARESSYDLGRRYFRQEKRNNTKLGPPWLRKRNGWGHMGDNSRGSQCSVGIGNVANELTDSYLSQDVSNRADKAGNSFYQHSQHQNHH</sequence>
<feature type="region of interest" description="Disordered" evidence="11">
    <location>
        <begin position="892"/>
        <end position="945"/>
    </location>
</feature>
<dbReference type="SMART" id="SM00570">
    <property type="entry name" value="AWS"/>
    <property type="match status" value="1"/>
</dbReference>
<organism evidence="16 17">
    <name type="scientific">Carpinus fangiana</name>
    <dbReference type="NCBI Taxonomy" id="176857"/>
    <lineage>
        <taxon>Eukaryota</taxon>
        <taxon>Viridiplantae</taxon>
        <taxon>Streptophyta</taxon>
        <taxon>Embryophyta</taxon>
        <taxon>Tracheophyta</taxon>
        <taxon>Spermatophyta</taxon>
        <taxon>Magnoliopsida</taxon>
        <taxon>eudicotyledons</taxon>
        <taxon>Gunneridae</taxon>
        <taxon>Pentapetalae</taxon>
        <taxon>rosids</taxon>
        <taxon>fabids</taxon>
        <taxon>Fagales</taxon>
        <taxon>Betulaceae</taxon>
        <taxon>Carpinus</taxon>
    </lineage>
</organism>
<evidence type="ECO:0000256" key="4">
    <source>
        <dbReference type="ARBA" id="ARBA00022603"/>
    </source>
</evidence>
<dbReference type="OrthoDB" id="422362at2759"/>
<dbReference type="Proteomes" id="UP000327013">
    <property type="component" value="Chromosome 7"/>
</dbReference>
<dbReference type="Pfam" id="PF17907">
    <property type="entry name" value="AWS"/>
    <property type="match status" value="1"/>
</dbReference>
<evidence type="ECO:0000256" key="11">
    <source>
        <dbReference type="SAM" id="MobiDB-lite"/>
    </source>
</evidence>
<evidence type="ECO:0000256" key="1">
    <source>
        <dbReference type="ARBA" id="ARBA00004123"/>
    </source>
</evidence>
<reference evidence="16 17" key="1">
    <citation type="submission" date="2019-06" db="EMBL/GenBank/DDBJ databases">
        <title>A chromosomal-level reference genome of Carpinus fangiana (Coryloideae, Betulaceae).</title>
        <authorList>
            <person name="Yang X."/>
            <person name="Wang Z."/>
            <person name="Zhang L."/>
            <person name="Hao G."/>
            <person name="Liu J."/>
            <person name="Yang Y."/>
        </authorList>
    </citation>
    <scope>NUCLEOTIDE SEQUENCE [LARGE SCALE GENOMIC DNA]</scope>
    <source>
        <strain evidence="16">Cfa_2016G</strain>
        <tissue evidence="16">Leaf</tissue>
    </source>
</reference>
<keyword evidence="5" id="KW-0808">Transferase</keyword>
<dbReference type="InterPro" id="IPR046341">
    <property type="entry name" value="SET_dom_sf"/>
</dbReference>
<feature type="compositionally biased region" description="Polar residues" evidence="11">
    <location>
        <begin position="582"/>
        <end position="593"/>
    </location>
</feature>
<feature type="domain" description="CW-type" evidence="14">
    <location>
        <begin position="1004"/>
        <end position="1058"/>
    </location>
</feature>
<accession>A0A5N6RP49</accession>
<evidence type="ECO:0000256" key="10">
    <source>
        <dbReference type="ARBA" id="ARBA00023242"/>
    </source>
</evidence>
<dbReference type="GO" id="GO:0032259">
    <property type="term" value="P:methylation"/>
    <property type="evidence" value="ECO:0007669"/>
    <property type="project" value="UniProtKB-KW"/>
</dbReference>
<feature type="domain" description="AWS" evidence="15">
    <location>
        <begin position="1118"/>
        <end position="1168"/>
    </location>
</feature>
<evidence type="ECO:0000259" key="13">
    <source>
        <dbReference type="PROSITE" id="PS50868"/>
    </source>
</evidence>
<dbReference type="InterPro" id="IPR011124">
    <property type="entry name" value="Znf_CW"/>
</dbReference>
<feature type="compositionally biased region" description="Pro residues" evidence="11">
    <location>
        <begin position="1942"/>
        <end position="1958"/>
    </location>
</feature>
<keyword evidence="10" id="KW-0539">Nucleus</keyword>
<evidence type="ECO:0000256" key="9">
    <source>
        <dbReference type="ARBA" id="ARBA00022833"/>
    </source>
</evidence>
<feature type="compositionally biased region" description="Basic and acidic residues" evidence="11">
    <location>
        <begin position="1471"/>
        <end position="1485"/>
    </location>
</feature>
<evidence type="ECO:0000259" key="15">
    <source>
        <dbReference type="PROSITE" id="PS51215"/>
    </source>
</evidence>
<evidence type="ECO:0000256" key="2">
    <source>
        <dbReference type="ARBA" id="ARBA00004286"/>
    </source>
</evidence>